<gene>
    <name evidence="3" type="ORF">EBO15_43315</name>
</gene>
<evidence type="ECO:0000256" key="1">
    <source>
        <dbReference type="SAM" id="MobiDB-lite"/>
    </source>
</evidence>
<dbReference type="GO" id="GO:0003700">
    <property type="term" value="F:DNA-binding transcription factor activity"/>
    <property type="evidence" value="ECO:0007669"/>
    <property type="project" value="InterPro"/>
</dbReference>
<feature type="region of interest" description="Disordered" evidence="1">
    <location>
        <begin position="1"/>
        <end position="20"/>
    </location>
</feature>
<organism evidence="3 4">
    <name type="scientific">Actinomadura harenae</name>
    <dbReference type="NCBI Taxonomy" id="2483351"/>
    <lineage>
        <taxon>Bacteria</taxon>
        <taxon>Bacillati</taxon>
        <taxon>Actinomycetota</taxon>
        <taxon>Actinomycetes</taxon>
        <taxon>Streptosporangiales</taxon>
        <taxon>Thermomonosporaceae</taxon>
        <taxon>Actinomadura</taxon>
    </lineage>
</organism>
<dbReference type="AlphaFoldDB" id="A0A3M2KW40"/>
<proteinExistence type="predicted"/>
<dbReference type="Proteomes" id="UP000282674">
    <property type="component" value="Unassembled WGS sequence"/>
</dbReference>
<dbReference type="InterPro" id="IPR000835">
    <property type="entry name" value="HTH_MarR-typ"/>
</dbReference>
<dbReference type="Gene3D" id="1.10.10.10">
    <property type="entry name" value="Winged helix-like DNA-binding domain superfamily/Winged helix DNA-binding domain"/>
    <property type="match status" value="1"/>
</dbReference>
<dbReference type="Pfam" id="PF12802">
    <property type="entry name" value="MarR_2"/>
    <property type="match status" value="1"/>
</dbReference>
<name>A0A3M2KW40_9ACTN</name>
<dbReference type="SMART" id="SM00347">
    <property type="entry name" value="HTH_MARR"/>
    <property type="match status" value="1"/>
</dbReference>
<dbReference type="PRINTS" id="PR00598">
    <property type="entry name" value="HTHMARR"/>
</dbReference>
<keyword evidence="4" id="KW-1185">Reference proteome</keyword>
<dbReference type="PROSITE" id="PS50995">
    <property type="entry name" value="HTH_MARR_2"/>
    <property type="match status" value="1"/>
</dbReference>
<dbReference type="PANTHER" id="PTHR33164:SF104">
    <property type="entry name" value="TRANSCRIPTIONAL REGULATORY PROTEIN"/>
    <property type="match status" value="1"/>
</dbReference>
<feature type="domain" description="HTH marR-type" evidence="2">
    <location>
        <begin position="35"/>
        <end position="175"/>
    </location>
</feature>
<dbReference type="InterPro" id="IPR036388">
    <property type="entry name" value="WH-like_DNA-bd_sf"/>
</dbReference>
<dbReference type="OrthoDB" id="3237509at2"/>
<evidence type="ECO:0000313" key="3">
    <source>
        <dbReference type="EMBL" id="RMI29224.1"/>
    </source>
</evidence>
<dbReference type="RefSeq" id="WP_122200202.1">
    <property type="nucleotide sequence ID" value="NZ_JBHSKC010000028.1"/>
</dbReference>
<dbReference type="EMBL" id="RFFG01000252">
    <property type="protein sequence ID" value="RMI29224.1"/>
    <property type="molecule type" value="Genomic_DNA"/>
</dbReference>
<evidence type="ECO:0000313" key="4">
    <source>
        <dbReference type="Proteomes" id="UP000282674"/>
    </source>
</evidence>
<dbReference type="GO" id="GO:0006950">
    <property type="term" value="P:response to stress"/>
    <property type="evidence" value="ECO:0007669"/>
    <property type="project" value="TreeGrafter"/>
</dbReference>
<sequence>MTPDETVPAQDGNTAGRPPVRDAVTEVLRQWRELRPDLDTTPMAVIGRVNRCAALLQHAGDTPLGRAGLARPEYDTLTALYRLGPGVTPGRLARETFASGAAVTKRLRALTERGLVERRADDRDRRVQHVSLTEEGRALLDRLLSEQVEYEASLLDGLGAERNAELASALAELLALLEGSLGRHLG</sequence>
<reference evidence="3 4" key="1">
    <citation type="submission" date="2018-10" db="EMBL/GenBank/DDBJ databases">
        <title>Isolation from soil.</title>
        <authorList>
            <person name="Hu J."/>
        </authorList>
    </citation>
    <scope>NUCLEOTIDE SEQUENCE [LARGE SCALE GENOMIC DNA]</scope>
    <source>
        <strain evidence="3 4">NEAU-Ht49</strain>
    </source>
</reference>
<accession>A0A3M2KW40</accession>
<dbReference type="InterPro" id="IPR036390">
    <property type="entry name" value="WH_DNA-bd_sf"/>
</dbReference>
<comment type="caution">
    <text evidence="3">The sequence shown here is derived from an EMBL/GenBank/DDBJ whole genome shotgun (WGS) entry which is preliminary data.</text>
</comment>
<dbReference type="SUPFAM" id="SSF46785">
    <property type="entry name" value="Winged helix' DNA-binding domain"/>
    <property type="match status" value="1"/>
</dbReference>
<dbReference type="InterPro" id="IPR039422">
    <property type="entry name" value="MarR/SlyA-like"/>
</dbReference>
<evidence type="ECO:0000259" key="2">
    <source>
        <dbReference type="PROSITE" id="PS50995"/>
    </source>
</evidence>
<dbReference type="PANTHER" id="PTHR33164">
    <property type="entry name" value="TRANSCRIPTIONAL REGULATOR, MARR FAMILY"/>
    <property type="match status" value="1"/>
</dbReference>
<protein>
    <submittedName>
        <fullName evidence="3">MarR family transcriptional regulator</fullName>
    </submittedName>
</protein>